<name>A0A9P5YKW6_9AGAR</name>
<proteinExistence type="predicted"/>
<keyword evidence="2" id="KW-0472">Membrane</keyword>
<dbReference type="AlphaFoldDB" id="A0A9P5YKW6"/>
<protein>
    <recommendedName>
        <fullName evidence="3">DUF6535 domain-containing protein</fullName>
    </recommendedName>
</protein>
<gene>
    <name evidence="4" type="ORF">BDN70DRAFT_845191</name>
</gene>
<sequence>MSGDAKLKQGGRHHWPPNIRTSPEPLFSSPSLPFTISSDSTAQQSVREPWDELGSEGSEHARIWHIYNDETAKLDAATTDGLNRGIDVLLVFTGLFSAVLTTFIIQSYQQMLPGPSDMTNLLLQQLIADLRRSSILNSTDPIQLPTIAGANVVPTMGEIRWVNGLWFAALACSLSAALVSMLSKQWIQPAPNISGSPRFRARQRQRRYAQLRRWHVYAVINALPLLLHAALLLFFAGLIVLLWSGDIAIVVATFSIVALAYTFYLGSMWMSLIYPDCPYQHPISEQMRFWIYPKALSKSRPDIEAATEDKLHYTRRQPMLLSMVDPDHLTDASALIWLLQYCSNEDTIAATLQAIGGLPKDFTAFHVLREMGAIPLVLRHFSTCFHQDISLDLRWHVTDAEVAERYCRAWVRLTHGTSILWPRSLQAPLQILRACDNLHASAIATCIIALNHLESRTSQLGLIYHLKAFVDGESNLSDLTQRWLLDTFLECSINWELRAAVVHDIAQRSIPVLLRLLQRTTDQSLTAHNYITIPRILRVLTTGNLDGLMPWDEENRAHAFRQTMIPVFNAIIQYPAHYGVKDDVLDFIVVQFAQLAAPIFTRIRFSQEIKECWNKQEYAQSTVIVRLYLCSYLLE</sequence>
<feature type="transmembrane region" description="Helical" evidence="2">
    <location>
        <begin position="88"/>
        <end position="108"/>
    </location>
</feature>
<accession>A0A9P5YKW6</accession>
<feature type="transmembrane region" description="Helical" evidence="2">
    <location>
        <begin position="164"/>
        <end position="182"/>
    </location>
</feature>
<organism evidence="4 5">
    <name type="scientific">Pholiota conissans</name>
    <dbReference type="NCBI Taxonomy" id="109636"/>
    <lineage>
        <taxon>Eukaryota</taxon>
        <taxon>Fungi</taxon>
        <taxon>Dikarya</taxon>
        <taxon>Basidiomycota</taxon>
        <taxon>Agaricomycotina</taxon>
        <taxon>Agaricomycetes</taxon>
        <taxon>Agaricomycetidae</taxon>
        <taxon>Agaricales</taxon>
        <taxon>Agaricineae</taxon>
        <taxon>Strophariaceae</taxon>
        <taxon>Pholiota</taxon>
    </lineage>
</organism>
<dbReference type="Proteomes" id="UP000807469">
    <property type="component" value="Unassembled WGS sequence"/>
</dbReference>
<evidence type="ECO:0000313" key="4">
    <source>
        <dbReference type="EMBL" id="KAF9471722.1"/>
    </source>
</evidence>
<evidence type="ECO:0000259" key="3">
    <source>
        <dbReference type="Pfam" id="PF20153"/>
    </source>
</evidence>
<feature type="domain" description="DUF6535" evidence="3">
    <location>
        <begin position="64"/>
        <end position="244"/>
    </location>
</feature>
<keyword evidence="5" id="KW-1185">Reference proteome</keyword>
<feature type="region of interest" description="Disordered" evidence="1">
    <location>
        <begin position="1"/>
        <end position="26"/>
    </location>
</feature>
<feature type="transmembrane region" description="Helical" evidence="2">
    <location>
        <begin position="247"/>
        <end position="265"/>
    </location>
</feature>
<evidence type="ECO:0000256" key="2">
    <source>
        <dbReference type="SAM" id="Phobius"/>
    </source>
</evidence>
<reference evidence="4" key="1">
    <citation type="submission" date="2020-11" db="EMBL/GenBank/DDBJ databases">
        <authorList>
            <consortium name="DOE Joint Genome Institute"/>
            <person name="Ahrendt S."/>
            <person name="Riley R."/>
            <person name="Andreopoulos W."/>
            <person name="Labutti K."/>
            <person name="Pangilinan J."/>
            <person name="Ruiz-Duenas F.J."/>
            <person name="Barrasa J.M."/>
            <person name="Sanchez-Garcia M."/>
            <person name="Camarero S."/>
            <person name="Miyauchi S."/>
            <person name="Serrano A."/>
            <person name="Linde D."/>
            <person name="Babiker R."/>
            <person name="Drula E."/>
            <person name="Ayuso-Fernandez I."/>
            <person name="Pacheco R."/>
            <person name="Padilla G."/>
            <person name="Ferreira P."/>
            <person name="Barriuso J."/>
            <person name="Kellner H."/>
            <person name="Castanera R."/>
            <person name="Alfaro M."/>
            <person name="Ramirez L."/>
            <person name="Pisabarro A.G."/>
            <person name="Kuo A."/>
            <person name="Tritt A."/>
            <person name="Lipzen A."/>
            <person name="He G."/>
            <person name="Yan M."/>
            <person name="Ng V."/>
            <person name="Cullen D."/>
            <person name="Martin F."/>
            <person name="Rosso M.-N."/>
            <person name="Henrissat B."/>
            <person name="Hibbett D."/>
            <person name="Martinez A.T."/>
            <person name="Grigoriev I.V."/>
        </authorList>
    </citation>
    <scope>NUCLEOTIDE SEQUENCE</scope>
    <source>
        <strain evidence="4">CIRM-BRFM 674</strain>
    </source>
</reference>
<keyword evidence="2" id="KW-0812">Transmembrane</keyword>
<dbReference type="Pfam" id="PF20153">
    <property type="entry name" value="DUF6535"/>
    <property type="match status" value="1"/>
</dbReference>
<evidence type="ECO:0000313" key="5">
    <source>
        <dbReference type="Proteomes" id="UP000807469"/>
    </source>
</evidence>
<dbReference type="InterPro" id="IPR045338">
    <property type="entry name" value="DUF6535"/>
</dbReference>
<dbReference type="OrthoDB" id="3185525at2759"/>
<keyword evidence="2" id="KW-1133">Transmembrane helix</keyword>
<dbReference type="EMBL" id="MU155634">
    <property type="protein sequence ID" value="KAF9471722.1"/>
    <property type="molecule type" value="Genomic_DNA"/>
</dbReference>
<evidence type="ECO:0000256" key="1">
    <source>
        <dbReference type="SAM" id="MobiDB-lite"/>
    </source>
</evidence>
<comment type="caution">
    <text evidence="4">The sequence shown here is derived from an EMBL/GenBank/DDBJ whole genome shotgun (WGS) entry which is preliminary data.</text>
</comment>
<feature type="transmembrane region" description="Helical" evidence="2">
    <location>
        <begin position="214"/>
        <end position="241"/>
    </location>
</feature>